<feature type="compositionally biased region" description="Basic residues" evidence="1">
    <location>
        <begin position="279"/>
        <end position="294"/>
    </location>
</feature>
<proteinExistence type="predicted"/>
<name>A0A225VII2_9STRA</name>
<keyword evidence="3" id="KW-1185">Reference proteome</keyword>
<sequence>MEMNKRGIYLVASSKDINGHTIAFELGLAHQEDRLNLRWFVGAHEGNITSRSHVETYFRIRSAKKSIGAVTDLYPHCVHRFCVRHSIANTEKLSLSLAPAENLSYFRCPEQSSKLALVVEYLHKINRAHWVTYAFSEAFNQPCFDEVTSNLSDITTNLREKNTCKLTLNKKLVIIPCLDDQYMMCSTDISSRMDYIHLWRTANLAKMEYTCRKWQDTHFPCVHVVKGAICHVICSTVGNTSLLRGETPTSINLSTSKVVRDGNLSVTAVIEKPEQLGKRGWKPGPRSKHKRKASKPGTASTPTVAMTQ</sequence>
<dbReference type="Proteomes" id="UP000198211">
    <property type="component" value="Unassembled WGS sequence"/>
</dbReference>
<dbReference type="PANTHER" id="PTHR31973">
    <property type="entry name" value="POLYPROTEIN, PUTATIVE-RELATED"/>
    <property type="match status" value="1"/>
</dbReference>
<protein>
    <recommendedName>
        <fullName evidence="4">MULE transposase domain-containing protein</fullName>
    </recommendedName>
</protein>
<feature type="region of interest" description="Disordered" evidence="1">
    <location>
        <begin position="274"/>
        <end position="308"/>
    </location>
</feature>
<comment type="caution">
    <text evidence="2">The sequence shown here is derived from an EMBL/GenBank/DDBJ whole genome shotgun (WGS) entry which is preliminary data.</text>
</comment>
<evidence type="ECO:0000313" key="3">
    <source>
        <dbReference type="Proteomes" id="UP000198211"/>
    </source>
</evidence>
<evidence type="ECO:0000256" key="1">
    <source>
        <dbReference type="SAM" id="MobiDB-lite"/>
    </source>
</evidence>
<dbReference type="EMBL" id="NBNE01004594">
    <property type="protein sequence ID" value="OWZ05132.1"/>
    <property type="molecule type" value="Genomic_DNA"/>
</dbReference>
<accession>A0A225VII2</accession>
<gene>
    <name evidence="2" type="ORF">PHMEG_00022835</name>
</gene>
<evidence type="ECO:0008006" key="4">
    <source>
        <dbReference type="Google" id="ProtNLM"/>
    </source>
</evidence>
<organism evidence="2 3">
    <name type="scientific">Phytophthora megakarya</name>
    <dbReference type="NCBI Taxonomy" id="4795"/>
    <lineage>
        <taxon>Eukaryota</taxon>
        <taxon>Sar</taxon>
        <taxon>Stramenopiles</taxon>
        <taxon>Oomycota</taxon>
        <taxon>Peronosporomycetes</taxon>
        <taxon>Peronosporales</taxon>
        <taxon>Peronosporaceae</taxon>
        <taxon>Phytophthora</taxon>
    </lineage>
</organism>
<feature type="compositionally biased region" description="Polar residues" evidence="1">
    <location>
        <begin position="297"/>
        <end position="308"/>
    </location>
</feature>
<dbReference type="STRING" id="4795.A0A225VII2"/>
<reference evidence="3" key="1">
    <citation type="submission" date="2017-03" db="EMBL/GenBank/DDBJ databases">
        <title>Phytopthora megakarya and P. palmivora, two closely related causual agents of cacao black pod achieved similar genome size and gene model numbers by different mechanisms.</title>
        <authorList>
            <person name="Ali S."/>
            <person name="Shao J."/>
            <person name="Larry D.J."/>
            <person name="Kronmiller B."/>
            <person name="Shen D."/>
            <person name="Strem M.D."/>
            <person name="Melnick R.L."/>
            <person name="Guiltinan M.J."/>
            <person name="Tyler B.M."/>
            <person name="Meinhardt L.W."/>
            <person name="Bailey B.A."/>
        </authorList>
    </citation>
    <scope>NUCLEOTIDE SEQUENCE [LARGE SCALE GENOMIC DNA]</scope>
    <source>
        <strain evidence="3">zdho120</strain>
    </source>
</reference>
<dbReference type="AlphaFoldDB" id="A0A225VII2"/>
<evidence type="ECO:0000313" key="2">
    <source>
        <dbReference type="EMBL" id="OWZ05132.1"/>
    </source>
</evidence>
<dbReference type="PANTHER" id="PTHR31973:SF187">
    <property type="entry name" value="MUTATOR TRANSPOSASE MUDRA PROTEIN"/>
    <property type="match status" value="1"/>
</dbReference>